<gene>
    <name evidence="1" type="ORF">DIT97_20790</name>
</gene>
<feature type="non-terminal residue" evidence="1">
    <location>
        <position position="61"/>
    </location>
</feature>
<comment type="caution">
    <text evidence="1">The sequence shown here is derived from an EMBL/GenBank/DDBJ whole genome shotgun (WGS) entry which is preliminary data.</text>
</comment>
<feature type="non-terminal residue" evidence="1">
    <location>
        <position position="1"/>
    </location>
</feature>
<protein>
    <submittedName>
        <fullName evidence="1">Uncharacterized protein</fullName>
    </submittedName>
</protein>
<reference evidence="1 2" key="1">
    <citation type="journal article" date="2018" name="Nat. Biotechnol.">
        <title>A standardized bacterial taxonomy based on genome phylogeny substantially revises the tree of life.</title>
        <authorList>
            <person name="Parks D.H."/>
            <person name="Chuvochina M."/>
            <person name="Waite D.W."/>
            <person name="Rinke C."/>
            <person name="Skarshewski A."/>
            <person name="Chaumeil P.A."/>
            <person name="Hugenholtz P."/>
        </authorList>
    </citation>
    <scope>NUCLEOTIDE SEQUENCE [LARGE SCALE GENOMIC DNA]</scope>
    <source>
        <strain evidence="1">UBA9375</strain>
    </source>
</reference>
<dbReference type="EMBL" id="DQAY01000126">
    <property type="protein sequence ID" value="HCO25334.1"/>
    <property type="molecule type" value="Genomic_DNA"/>
</dbReference>
<sequence>VTQLIGEMIEPDESADNNIKSVSKAQVANLTHLEKRDLLLLAAFYDNSLDMPAVQRWNRLR</sequence>
<accession>A0A3D3R8X9</accession>
<evidence type="ECO:0000313" key="2">
    <source>
        <dbReference type="Proteomes" id="UP000263642"/>
    </source>
</evidence>
<dbReference type="Proteomes" id="UP000263642">
    <property type="component" value="Unassembled WGS sequence"/>
</dbReference>
<name>A0A3D3R8X9_9PLAN</name>
<proteinExistence type="predicted"/>
<evidence type="ECO:0000313" key="1">
    <source>
        <dbReference type="EMBL" id="HCO25334.1"/>
    </source>
</evidence>
<organism evidence="1 2">
    <name type="scientific">Gimesia maris</name>
    <dbReference type="NCBI Taxonomy" id="122"/>
    <lineage>
        <taxon>Bacteria</taxon>
        <taxon>Pseudomonadati</taxon>
        <taxon>Planctomycetota</taxon>
        <taxon>Planctomycetia</taxon>
        <taxon>Planctomycetales</taxon>
        <taxon>Planctomycetaceae</taxon>
        <taxon>Gimesia</taxon>
    </lineage>
</organism>
<dbReference type="AlphaFoldDB" id="A0A3D3R8X9"/>